<dbReference type="EMBL" id="CP051177">
    <property type="protein sequence ID" value="QKX52473.1"/>
    <property type="molecule type" value="Genomic_DNA"/>
</dbReference>
<name>A0A7H8QGV0_9BACL</name>
<accession>A0A7H8QGV0</accession>
<dbReference type="AlphaFoldDB" id="A0A7H8QGV0"/>
<dbReference type="Proteomes" id="UP000509222">
    <property type="component" value="Chromosome"/>
</dbReference>
<gene>
    <name evidence="1" type="ORF">HF394_18860</name>
</gene>
<reference evidence="2" key="2">
    <citation type="submission" date="2020-06" db="EMBL/GenBank/DDBJ databases">
        <title>Isolation of Planomicrobium glaciei.</title>
        <authorList>
            <person name="Malisova L."/>
            <person name="Safrankova R."/>
            <person name="Jakubu V."/>
            <person name="Spanelova P."/>
        </authorList>
    </citation>
    <scope>NUCLEOTIDE SEQUENCE [LARGE SCALE GENOMIC DNA]</scope>
    <source>
        <strain evidence="2">NRL-ATB46093</strain>
    </source>
</reference>
<evidence type="ECO:0000313" key="2">
    <source>
        <dbReference type="Proteomes" id="UP000509222"/>
    </source>
</evidence>
<reference evidence="1 2" key="1">
    <citation type="submission" date="2020-04" db="EMBL/GenBank/DDBJ databases">
        <authorList>
            <person name="Pajer P."/>
            <person name="Broz P."/>
        </authorList>
    </citation>
    <scope>NUCLEOTIDE SEQUENCE [LARGE SCALE GENOMIC DNA]</scope>
    <source>
        <strain evidence="2">NRL-ATB46093</strain>
    </source>
</reference>
<proteinExistence type="predicted"/>
<sequence>MIIEIDGYLQSVMLTGRKCTKKQLKEKYLKAKKHSVDGKSFPELFCRMHHFDRVPYDSEIEVDFVIDTDTDRIYQPSY</sequence>
<evidence type="ECO:0000313" key="1">
    <source>
        <dbReference type="EMBL" id="QKX52473.1"/>
    </source>
</evidence>
<dbReference type="RefSeq" id="WP_036804009.1">
    <property type="nucleotide sequence ID" value="NZ_CP051177.1"/>
</dbReference>
<keyword evidence="2" id="KW-1185">Reference proteome</keyword>
<organism evidence="1 2">
    <name type="scientific">Planococcus glaciei</name>
    <dbReference type="NCBI Taxonomy" id="459472"/>
    <lineage>
        <taxon>Bacteria</taxon>
        <taxon>Bacillati</taxon>
        <taxon>Bacillota</taxon>
        <taxon>Bacilli</taxon>
        <taxon>Bacillales</taxon>
        <taxon>Caryophanaceae</taxon>
        <taxon>Planococcus</taxon>
    </lineage>
</organism>
<protein>
    <submittedName>
        <fullName evidence="1">Uncharacterized protein</fullName>
    </submittedName>
</protein>